<evidence type="ECO:0000256" key="5">
    <source>
        <dbReference type="ARBA" id="ARBA00023277"/>
    </source>
</evidence>
<dbReference type="Gene3D" id="3.20.20.40">
    <property type="entry name" value="1, 4-beta cellobiohydrolase"/>
    <property type="match status" value="1"/>
</dbReference>
<organism evidence="11 12">
    <name type="scientific">Candidatus Kaiserbacteria bacterium CG10_big_fil_rev_8_21_14_0_10_59_10</name>
    <dbReference type="NCBI Taxonomy" id="1974612"/>
    <lineage>
        <taxon>Bacteria</taxon>
        <taxon>Candidatus Kaiseribacteriota</taxon>
    </lineage>
</organism>
<evidence type="ECO:0000256" key="4">
    <source>
        <dbReference type="ARBA" id="ARBA00023157"/>
    </source>
</evidence>
<dbReference type="InterPro" id="IPR016288">
    <property type="entry name" value="Beta_cellobiohydrolase"/>
</dbReference>
<feature type="region of interest" description="Disordered" evidence="10">
    <location>
        <begin position="242"/>
        <end position="271"/>
    </location>
</feature>
<comment type="similarity">
    <text evidence="9">Belongs to the glycosyl hydrolase family 6.</text>
</comment>
<keyword evidence="5 9" id="KW-0119">Carbohydrate metabolism</keyword>
<comment type="caution">
    <text evidence="11">The sequence shown here is derived from an EMBL/GenBank/DDBJ whole genome shotgun (WGS) entry which is preliminary data.</text>
</comment>
<evidence type="ECO:0000256" key="1">
    <source>
        <dbReference type="ARBA" id="ARBA00022729"/>
    </source>
</evidence>
<evidence type="ECO:0000256" key="9">
    <source>
        <dbReference type="RuleBase" id="RU361186"/>
    </source>
</evidence>
<reference evidence="12" key="1">
    <citation type="submission" date="2017-09" db="EMBL/GenBank/DDBJ databases">
        <title>Depth-based differentiation of microbial function through sediment-hosted aquifers and enrichment of novel symbionts in the deep terrestrial subsurface.</title>
        <authorList>
            <person name="Probst A.J."/>
            <person name="Ladd B."/>
            <person name="Jarett J.K."/>
            <person name="Geller-Mcgrath D.E."/>
            <person name="Sieber C.M.K."/>
            <person name="Emerson J.B."/>
            <person name="Anantharaman K."/>
            <person name="Thomas B.C."/>
            <person name="Malmstrom R."/>
            <person name="Stieglmeier M."/>
            <person name="Klingl A."/>
            <person name="Woyke T."/>
            <person name="Ryan C.M."/>
            <person name="Banfield J.F."/>
        </authorList>
    </citation>
    <scope>NUCLEOTIDE SEQUENCE [LARGE SCALE GENOMIC DNA]</scope>
</reference>
<dbReference type="GO" id="GO:0004553">
    <property type="term" value="F:hydrolase activity, hydrolyzing O-glycosyl compounds"/>
    <property type="evidence" value="ECO:0007669"/>
    <property type="project" value="InterPro"/>
</dbReference>
<feature type="active site" description="Proton donor" evidence="8">
    <location>
        <position position="393"/>
    </location>
</feature>
<dbReference type="PROSITE" id="PS00656">
    <property type="entry name" value="GLYCOSYL_HYDROL_F6_2"/>
    <property type="match status" value="1"/>
</dbReference>
<dbReference type="AlphaFoldDB" id="A0A2H0U7D6"/>
<evidence type="ECO:0000313" key="11">
    <source>
        <dbReference type="EMBL" id="PIR82337.1"/>
    </source>
</evidence>
<dbReference type="GO" id="GO:0030245">
    <property type="term" value="P:cellulose catabolic process"/>
    <property type="evidence" value="ECO:0007669"/>
    <property type="project" value="UniProtKB-KW"/>
</dbReference>
<dbReference type="Pfam" id="PF01341">
    <property type="entry name" value="Glyco_hydro_6"/>
    <property type="match status" value="1"/>
</dbReference>
<evidence type="ECO:0000256" key="6">
    <source>
        <dbReference type="ARBA" id="ARBA00023295"/>
    </source>
</evidence>
<evidence type="ECO:0000256" key="3">
    <source>
        <dbReference type="ARBA" id="ARBA00023001"/>
    </source>
</evidence>
<keyword evidence="4" id="KW-1015">Disulfide bond</keyword>
<evidence type="ECO:0000256" key="2">
    <source>
        <dbReference type="ARBA" id="ARBA00022801"/>
    </source>
</evidence>
<dbReference type="PANTHER" id="PTHR34876">
    <property type="match status" value="1"/>
</dbReference>
<keyword evidence="3 9" id="KW-0136">Cellulose degradation</keyword>
<accession>A0A2H0U7D6</accession>
<dbReference type="PANTHER" id="PTHR34876:SF4">
    <property type="entry name" value="1,4-BETA-D-GLUCAN CELLOBIOHYDROLASE C-RELATED"/>
    <property type="match status" value="1"/>
</dbReference>
<evidence type="ECO:0000313" key="12">
    <source>
        <dbReference type="Proteomes" id="UP000231379"/>
    </source>
</evidence>
<evidence type="ECO:0000256" key="8">
    <source>
        <dbReference type="PROSITE-ProRule" id="PRU10057"/>
    </source>
</evidence>
<dbReference type="PRINTS" id="PR00733">
    <property type="entry name" value="GLHYDRLASE6"/>
</dbReference>
<gene>
    <name evidence="11" type="ORF">COU20_02845</name>
</gene>
<dbReference type="InterPro" id="IPR001524">
    <property type="entry name" value="Glyco_hydro_6_CS"/>
</dbReference>
<proteinExistence type="inferred from homology"/>
<sequence>MRTAVRTHSAPALAAFAVCGALLISFALFAPLSFSLNTAVATTPQLHVWWPTDGARVEGTQPLKAVVDGHAIEEYRMYWQVGDGRRTEMWNSYDEAPHKAAVIDFSSWTWLGDGPYPITLTAVEQRSRREIARTTVHVHVGNAMQSTDSIDVWWPTAGATLAGEQPFKARLASRGLEEYAMYVQVPGGAIIRMDDSYEDAPHKRALIDVSAWGPGAHDVVFVANDERGHELARHRLLITADGGAGAASPEDGTDAPDATLASASGESDAPLPPVQVSSRYYVDPNSPAARQAAKWRQSKPYEASLMDILAAQPVAQWLGGWNADVRADVSRTVDAASAAGSVPIFIAYNIPNRDCSGGHSAGGVASANAYRAWISAIADGIGGAEAIVVLEPDALAGMECLSSGAQQERFELLNSAVETLGTSGKVAVYIDAGHSSWVPADKMAGLLVKAGVSKASGFALNVSNFQTTADSVAYGERVASAARAHTGRAEHFVIDTSRNGRGPSGDEWCNPSGRGLGRVPQPGNNHALVDAYLWLKTPGESDGPCNGGPNAGVWWPEYAVGLVERRAF</sequence>
<keyword evidence="6 9" id="KW-0326">Glycosidase</keyword>
<evidence type="ECO:0000256" key="7">
    <source>
        <dbReference type="ARBA" id="ARBA00023326"/>
    </source>
</evidence>
<protein>
    <recommendedName>
        <fullName evidence="9">Glucanase</fullName>
        <ecNumber evidence="9">3.2.1.-</ecNumber>
    </recommendedName>
</protein>
<evidence type="ECO:0000256" key="10">
    <source>
        <dbReference type="SAM" id="MobiDB-lite"/>
    </source>
</evidence>
<dbReference type="SUPFAM" id="SSF51989">
    <property type="entry name" value="Glycosyl hydrolases family 6, cellulases"/>
    <property type="match status" value="1"/>
</dbReference>
<dbReference type="InterPro" id="IPR036434">
    <property type="entry name" value="Beta_cellobiohydrolase_sf"/>
</dbReference>
<keyword evidence="7 9" id="KW-0624">Polysaccharide degradation</keyword>
<dbReference type="EMBL" id="PFBM01000017">
    <property type="protein sequence ID" value="PIR82337.1"/>
    <property type="molecule type" value="Genomic_DNA"/>
</dbReference>
<dbReference type="EC" id="3.2.1.-" evidence="9"/>
<name>A0A2H0U7D6_9BACT</name>
<dbReference type="Proteomes" id="UP000231379">
    <property type="component" value="Unassembled WGS sequence"/>
</dbReference>
<keyword evidence="2 9" id="KW-0378">Hydrolase</keyword>
<keyword evidence="1" id="KW-0732">Signal</keyword>